<dbReference type="EMBL" id="LCRX01000011">
    <property type="protein sequence ID" value="KKW41982.1"/>
    <property type="molecule type" value="Genomic_DNA"/>
</dbReference>
<sequence>METKKPDAWEKTPLGEYQKRQSADTPAEKNKPIELDIQEPEDGLGERTNYPAEGVWR</sequence>
<comment type="caution">
    <text evidence="2">The sequence shown here is derived from an EMBL/GenBank/DDBJ whole genome shotgun (WGS) entry which is preliminary data.</text>
</comment>
<protein>
    <submittedName>
        <fullName evidence="2">Uncharacterized protein</fullName>
    </submittedName>
</protein>
<feature type="region of interest" description="Disordered" evidence="1">
    <location>
        <begin position="1"/>
        <end position="57"/>
    </location>
</feature>
<feature type="compositionally biased region" description="Basic and acidic residues" evidence="1">
    <location>
        <begin position="1"/>
        <end position="10"/>
    </location>
</feature>
<evidence type="ECO:0000313" key="3">
    <source>
        <dbReference type="Proteomes" id="UP000033870"/>
    </source>
</evidence>
<organism evidence="2 3">
    <name type="scientific">Candidatus Magasanikbacteria bacterium GW2011_GWA2_56_11</name>
    <dbReference type="NCBI Taxonomy" id="1619044"/>
    <lineage>
        <taxon>Bacteria</taxon>
        <taxon>Candidatus Magasanikiibacteriota</taxon>
    </lineage>
</organism>
<reference evidence="2 3" key="1">
    <citation type="journal article" date="2015" name="Nature">
        <title>rRNA introns, odd ribosomes, and small enigmatic genomes across a large radiation of phyla.</title>
        <authorList>
            <person name="Brown C.T."/>
            <person name="Hug L.A."/>
            <person name="Thomas B.C."/>
            <person name="Sharon I."/>
            <person name="Castelle C.J."/>
            <person name="Singh A."/>
            <person name="Wilkins M.J."/>
            <person name="Williams K.H."/>
            <person name="Banfield J.F."/>
        </authorList>
    </citation>
    <scope>NUCLEOTIDE SEQUENCE [LARGE SCALE GENOMIC DNA]</scope>
</reference>
<evidence type="ECO:0000313" key="2">
    <source>
        <dbReference type="EMBL" id="KKW41982.1"/>
    </source>
</evidence>
<dbReference type="Proteomes" id="UP000033870">
    <property type="component" value="Unassembled WGS sequence"/>
</dbReference>
<name>A0A0G2AL30_9BACT</name>
<feature type="compositionally biased region" description="Basic and acidic residues" evidence="1">
    <location>
        <begin position="17"/>
        <end position="34"/>
    </location>
</feature>
<dbReference type="AlphaFoldDB" id="A0A0G2AL30"/>
<accession>A0A0G2AL30</accession>
<evidence type="ECO:0000256" key="1">
    <source>
        <dbReference type="SAM" id="MobiDB-lite"/>
    </source>
</evidence>
<proteinExistence type="predicted"/>
<gene>
    <name evidence="2" type="ORF">UY92_C0011G0004</name>
</gene>